<reference evidence="3" key="1">
    <citation type="journal article" date="2019" name="Int. J. Syst. Evol. Microbiol.">
        <title>The Global Catalogue of Microorganisms (GCM) 10K type strain sequencing project: providing services to taxonomists for standard genome sequencing and annotation.</title>
        <authorList>
            <consortium name="The Broad Institute Genomics Platform"/>
            <consortium name="The Broad Institute Genome Sequencing Center for Infectious Disease"/>
            <person name="Wu L."/>
            <person name="Ma J."/>
        </authorList>
    </citation>
    <scope>NUCLEOTIDE SEQUENCE [LARGE SCALE GENOMIC DNA]</scope>
    <source>
        <strain evidence="3">JCM 18715</strain>
    </source>
</reference>
<dbReference type="Proteomes" id="UP001500547">
    <property type="component" value="Unassembled WGS sequence"/>
</dbReference>
<name>A0ABP9QTB0_9RHOO</name>
<gene>
    <name evidence="2" type="ORF">GCM10025770_24860</name>
</gene>
<evidence type="ECO:0008006" key="4">
    <source>
        <dbReference type="Google" id="ProtNLM"/>
    </source>
</evidence>
<protein>
    <recommendedName>
        <fullName evidence="4">Secreted protein</fullName>
    </recommendedName>
</protein>
<dbReference type="EMBL" id="BAABLD010000008">
    <property type="protein sequence ID" value="GAA5166970.1"/>
    <property type="molecule type" value="Genomic_DNA"/>
</dbReference>
<proteinExistence type="predicted"/>
<feature type="compositionally biased region" description="Pro residues" evidence="1">
    <location>
        <begin position="59"/>
        <end position="71"/>
    </location>
</feature>
<evidence type="ECO:0000313" key="3">
    <source>
        <dbReference type="Proteomes" id="UP001500547"/>
    </source>
</evidence>
<feature type="region of interest" description="Disordered" evidence="1">
    <location>
        <begin position="52"/>
        <end position="81"/>
    </location>
</feature>
<accession>A0ABP9QTB0</accession>
<organism evidence="2 3">
    <name type="scientific">Viridibacterium curvum</name>
    <dbReference type="NCBI Taxonomy" id="1101404"/>
    <lineage>
        <taxon>Bacteria</taxon>
        <taxon>Pseudomonadati</taxon>
        <taxon>Pseudomonadota</taxon>
        <taxon>Betaproteobacteria</taxon>
        <taxon>Rhodocyclales</taxon>
        <taxon>Rhodocyclaceae</taxon>
        <taxon>Viridibacterium</taxon>
    </lineage>
</organism>
<comment type="caution">
    <text evidence="2">The sequence shown here is derived from an EMBL/GenBank/DDBJ whole genome shotgun (WGS) entry which is preliminary data.</text>
</comment>
<evidence type="ECO:0000313" key="2">
    <source>
        <dbReference type="EMBL" id="GAA5166970.1"/>
    </source>
</evidence>
<keyword evidence="3" id="KW-1185">Reference proteome</keyword>
<sequence length="148" mass="16105">MAPLDTLVLEAEPAEVLLVELVELALLLESLLLETLLATLLADEAPALLPAEEEAPAVPAAPPPPPPPPPHAARAKNANATTPRRKSICVMSVSCQLLLLCMRPTSRNGRPDVGLFLTVTEFKPYGFSRPDKNCQKRVLWKIFCVFCK</sequence>
<evidence type="ECO:0000256" key="1">
    <source>
        <dbReference type="SAM" id="MobiDB-lite"/>
    </source>
</evidence>